<feature type="region of interest" description="Disordered" evidence="1">
    <location>
        <begin position="37"/>
        <end position="57"/>
    </location>
</feature>
<protein>
    <submittedName>
        <fullName evidence="2">Uncharacterized protein</fullName>
    </submittedName>
</protein>
<dbReference type="Proteomes" id="UP001179952">
    <property type="component" value="Unassembled WGS sequence"/>
</dbReference>
<reference evidence="2" key="2">
    <citation type="submission" date="2023-06" db="EMBL/GenBank/DDBJ databases">
        <authorList>
            <person name="Ma L."/>
            <person name="Liu K.-W."/>
            <person name="Li Z."/>
            <person name="Hsiao Y.-Y."/>
            <person name="Qi Y."/>
            <person name="Fu T."/>
            <person name="Tang G."/>
            <person name="Zhang D."/>
            <person name="Sun W.-H."/>
            <person name="Liu D.-K."/>
            <person name="Li Y."/>
            <person name="Chen G.-Z."/>
            <person name="Liu X.-D."/>
            <person name="Liao X.-Y."/>
            <person name="Jiang Y.-T."/>
            <person name="Yu X."/>
            <person name="Hao Y."/>
            <person name="Huang J."/>
            <person name="Zhao X.-W."/>
            <person name="Ke S."/>
            <person name="Chen Y.-Y."/>
            <person name="Wu W.-L."/>
            <person name="Hsu J.-L."/>
            <person name="Lin Y.-F."/>
            <person name="Huang M.-D."/>
            <person name="Li C.-Y."/>
            <person name="Huang L."/>
            <person name="Wang Z.-W."/>
            <person name="Zhao X."/>
            <person name="Zhong W.-Y."/>
            <person name="Peng D.-H."/>
            <person name="Ahmad S."/>
            <person name="Lan S."/>
            <person name="Zhang J.-S."/>
            <person name="Tsai W.-C."/>
            <person name="Van De Peer Y."/>
            <person name="Liu Z.-J."/>
        </authorList>
    </citation>
    <scope>NUCLEOTIDE SEQUENCE</scope>
    <source>
        <strain evidence="2">SCP</strain>
        <tissue evidence="2">Leaves</tissue>
    </source>
</reference>
<feature type="region of interest" description="Disordered" evidence="1">
    <location>
        <begin position="1"/>
        <end position="21"/>
    </location>
</feature>
<reference evidence="2" key="1">
    <citation type="journal article" date="2023" name="Nat. Commun.">
        <title>Diploid and tetraploid genomes of Acorus and the evolution of monocots.</title>
        <authorList>
            <person name="Ma L."/>
            <person name="Liu K.W."/>
            <person name="Li Z."/>
            <person name="Hsiao Y.Y."/>
            <person name="Qi Y."/>
            <person name="Fu T."/>
            <person name="Tang G.D."/>
            <person name="Zhang D."/>
            <person name="Sun W.H."/>
            <person name="Liu D.K."/>
            <person name="Li Y."/>
            <person name="Chen G.Z."/>
            <person name="Liu X.D."/>
            <person name="Liao X.Y."/>
            <person name="Jiang Y.T."/>
            <person name="Yu X."/>
            <person name="Hao Y."/>
            <person name="Huang J."/>
            <person name="Zhao X.W."/>
            <person name="Ke S."/>
            <person name="Chen Y.Y."/>
            <person name="Wu W.L."/>
            <person name="Hsu J.L."/>
            <person name="Lin Y.F."/>
            <person name="Huang M.D."/>
            <person name="Li C.Y."/>
            <person name="Huang L."/>
            <person name="Wang Z.W."/>
            <person name="Zhao X."/>
            <person name="Zhong W.Y."/>
            <person name="Peng D.H."/>
            <person name="Ahmad S."/>
            <person name="Lan S."/>
            <person name="Zhang J.S."/>
            <person name="Tsai W.C."/>
            <person name="Van de Peer Y."/>
            <person name="Liu Z.J."/>
        </authorList>
    </citation>
    <scope>NUCLEOTIDE SEQUENCE</scope>
    <source>
        <strain evidence="2">SCP</strain>
    </source>
</reference>
<organism evidence="2 3">
    <name type="scientific">Acorus gramineus</name>
    <name type="common">Dwarf sweet flag</name>
    <dbReference type="NCBI Taxonomy" id="55184"/>
    <lineage>
        <taxon>Eukaryota</taxon>
        <taxon>Viridiplantae</taxon>
        <taxon>Streptophyta</taxon>
        <taxon>Embryophyta</taxon>
        <taxon>Tracheophyta</taxon>
        <taxon>Spermatophyta</taxon>
        <taxon>Magnoliopsida</taxon>
        <taxon>Liliopsida</taxon>
        <taxon>Acoraceae</taxon>
        <taxon>Acorus</taxon>
    </lineage>
</organism>
<keyword evidence="3" id="KW-1185">Reference proteome</keyword>
<dbReference type="AlphaFoldDB" id="A0AAV9AZG6"/>
<evidence type="ECO:0000313" key="2">
    <source>
        <dbReference type="EMBL" id="KAK1269804.1"/>
    </source>
</evidence>
<feature type="compositionally biased region" description="Basic and acidic residues" evidence="1">
    <location>
        <begin position="47"/>
        <end position="57"/>
    </location>
</feature>
<comment type="caution">
    <text evidence="2">The sequence shown here is derived from an EMBL/GenBank/DDBJ whole genome shotgun (WGS) entry which is preliminary data.</text>
</comment>
<evidence type="ECO:0000313" key="3">
    <source>
        <dbReference type="Proteomes" id="UP001179952"/>
    </source>
</evidence>
<dbReference type="EMBL" id="JAUJYN010000006">
    <property type="protein sequence ID" value="KAK1269804.1"/>
    <property type="molecule type" value="Genomic_DNA"/>
</dbReference>
<sequence length="57" mass="6341">MDGSDLSTWPPVKGPPLLRTRDSPILHFISSSSNHKKKLFNGSQKSRAKDAIFDSED</sequence>
<gene>
    <name evidence="2" type="ORF">QJS04_geneDACA022878</name>
</gene>
<evidence type="ECO:0000256" key="1">
    <source>
        <dbReference type="SAM" id="MobiDB-lite"/>
    </source>
</evidence>
<name>A0AAV9AZG6_ACOGR</name>
<accession>A0AAV9AZG6</accession>
<proteinExistence type="predicted"/>